<evidence type="ECO:0000313" key="3">
    <source>
        <dbReference type="Proteomes" id="UP000283709"/>
    </source>
</evidence>
<dbReference type="AlphaFoldDB" id="A0A420GYE3"/>
<gene>
    <name evidence="2" type="ORF">BCY88_15550</name>
</gene>
<name>A0A420GYE3_9BURK</name>
<organism evidence="2 3">
    <name type="scientific">Paraburkholderia fungorum</name>
    <dbReference type="NCBI Taxonomy" id="134537"/>
    <lineage>
        <taxon>Bacteria</taxon>
        <taxon>Pseudomonadati</taxon>
        <taxon>Pseudomonadota</taxon>
        <taxon>Betaproteobacteria</taxon>
        <taxon>Burkholderiales</taxon>
        <taxon>Burkholderiaceae</taxon>
        <taxon>Paraburkholderia</taxon>
    </lineage>
</organism>
<proteinExistence type="predicted"/>
<dbReference type="EMBL" id="MCAS01000002">
    <property type="protein sequence ID" value="RKF50168.1"/>
    <property type="molecule type" value="Genomic_DNA"/>
</dbReference>
<dbReference type="InterPro" id="IPR025421">
    <property type="entry name" value="DUF4148"/>
</dbReference>
<protein>
    <recommendedName>
        <fullName evidence="4">DUF4148 domain-containing protein</fullName>
    </recommendedName>
</protein>
<dbReference type="Proteomes" id="UP000283709">
    <property type="component" value="Unassembled WGS sequence"/>
</dbReference>
<dbReference type="RefSeq" id="WP_120342892.1">
    <property type="nucleotide sequence ID" value="NZ_MCAS01000002.1"/>
</dbReference>
<sequence length="90" mass="9722">MSAAKFLALSAAAVMFIGGISQVAQAQGKSREQVRQELIQARHDGLTSVRKTKYPPDAATIARNKELHALTFHAGETMPSADHHDQLAAR</sequence>
<evidence type="ECO:0008006" key="4">
    <source>
        <dbReference type="Google" id="ProtNLM"/>
    </source>
</evidence>
<comment type="caution">
    <text evidence="2">The sequence shown here is derived from an EMBL/GenBank/DDBJ whole genome shotgun (WGS) entry which is preliminary data.</text>
</comment>
<evidence type="ECO:0000313" key="2">
    <source>
        <dbReference type="EMBL" id="RKF50168.1"/>
    </source>
</evidence>
<feature type="chain" id="PRO_5019455047" description="DUF4148 domain-containing protein" evidence="1">
    <location>
        <begin position="27"/>
        <end position="90"/>
    </location>
</feature>
<accession>A0A420GYE3</accession>
<keyword evidence="1" id="KW-0732">Signal</keyword>
<dbReference type="Pfam" id="PF13663">
    <property type="entry name" value="DUF4148"/>
    <property type="match status" value="1"/>
</dbReference>
<reference evidence="2 3" key="1">
    <citation type="submission" date="2016-07" db="EMBL/GenBank/DDBJ databases">
        <title>Genome analysis of Burkholderia fungorum ES3-20.</title>
        <authorList>
            <person name="Xu D."/>
            <person name="Yao R."/>
            <person name="Zheng S."/>
        </authorList>
    </citation>
    <scope>NUCLEOTIDE SEQUENCE [LARGE SCALE GENOMIC DNA]</scope>
    <source>
        <strain evidence="2 3">ES3-20</strain>
    </source>
</reference>
<evidence type="ECO:0000256" key="1">
    <source>
        <dbReference type="SAM" id="SignalP"/>
    </source>
</evidence>
<dbReference type="OrthoDB" id="9027309at2"/>
<feature type="signal peptide" evidence="1">
    <location>
        <begin position="1"/>
        <end position="26"/>
    </location>
</feature>